<dbReference type="GO" id="GO:0016740">
    <property type="term" value="F:transferase activity"/>
    <property type="evidence" value="ECO:0007669"/>
    <property type="project" value="UniProtKB-KW"/>
</dbReference>
<evidence type="ECO:0000313" key="1">
    <source>
        <dbReference type="EMBL" id="MBB5031716.1"/>
    </source>
</evidence>
<dbReference type="Proteomes" id="UP000590740">
    <property type="component" value="Unassembled WGS sequence"/>
</dbReference>
<evidence type="ECO:0000313" key="2">
    <source>
        <dbReference type="Proteomes" id="UP000590740"/>
    </source>
</evidence>
<dbReference type="Gene3D" id="3.40.50.2000">
    <property type="entry name" value="Glycogen Phosphorylase B"/>
    <property type="match status" value="2"/>
</dbReference>
<dbReference type="AlphaFoldDB" id="A0A7W8DJC7"/>
<name>A0A7W8DJC7_9BACT</name>
<dbReference type="RefSeq" id="WP_184338650.1">
    <property type="nucleotide sequence ID" value="NZ_JACHIG010000002.1"/>
</dbReference>
<keyword evidence="2" id="KW-1185">Reference proteome</keyword>
<keyword evidence="1" id="KW-0808">Transferase</keyword>
<accession>A0A7W8DJC7</accession>
<reference evidence="1 2" key="1">
    <citation type="submission" date="2020-08" db="EMBL/GenBank/DDBJ databases">
        <title>Genomic Encyclopedia of Type Strains, Phase IV (KMG-IV): sequencing the most valuable type-strain genomes for metagenomic binning, comparative biology and taxonomic classification.</title>
        <authorList>
            <person name="Goeker M."/>
        </authorList>
    </citation>
    <scope>NUCLEOTIDE SEQUENCE [LARGE SCALE GENOMIC DNA]</scope>
    <source>
        <strain evidence="1 2">DSM 12252</strain>
    </source>
</reference>
<organism evidence="1 2">
    <name type="scientific">Prosthecobacter vanneervenii</name>
    <dbReference type="NCBI Taxonomy" id="48466"/>
    <lineage>
        <taxon>Bacteria</taxon>
        <taxon>Pseudomonadati</taxon>
        <taxon>Verrucomicrobiota</taxon>
        <taxon>Verrucomicrobiia</taxon>
        <taxon>Verrucomicrobiales</taxon>
        <taxon>Verrucomicrobiaceae</taxon>
        <taxon>Prosthecobacter</taxon>
    </lineage>
</organism>
<comment type="caution">
    <text evidence="1">The sequence shown here is derived from an EMBL/GenBank/DDBJ whole genome shotgun (WGS) entry which is preliminary data.</text>
</comment>
<sequence length="403" mass="44695">MNIALVSSAYPPDLDGIGDHTYWLAHSLATRSNVEVFTRRVGQFESDDKVKITPFFNPAEPSSFEQLHDAIGSWLSPAAAAQWLLLQYNPFGFGKRGWCPWVPQTLRRIRSQHPHLRVATMFHETMVPAWPWKFAVMHLWQSRLFRQVCRLSDLAFVSTTRWQPQVSRAHPRLPCHHLPVGSNIPLDETPHAVARQKLDLPEKSLVLGIFGSAHISRQLDWIAAAAQEVGKTGRQVIVAHVGPDAAKIVQAMPNLQVRSFGELPANQVGMHLRAMDVLLAPFSDGVSTRRGSVMAGLQHGVPVITTAKPWSDRILINADHEGLLALACEDGASFAAMTAKLLPGLVSAKDISRRASQFYHGQFAWDTIAEKLTGHLTACCHPNVKSNDENAHSDAFGLVPWRR</sequence>
<protein>
    <submittedName>
        <fullName evidence="1">Glycosyltransferase involved in cell wall biosynthesis</fullName>
    </submittedName>
</protein>
<dbReference type="EMBL" id="JACHIG010000002">
    <property type="protein sequence ID" value="MBB5031716.1"/>
    <property type="molecule type" value="Genomic_DNA"/>
</dbReference>
<gene>
    <name evidence="1" type="ORF">HNQ65_001284</name>
</gene>
<dbReference type="Pfam" id="PF13692">
    <property type="entry name" value="Glyco_trans_1_4"/>
    <property type="match status" value="1"/>
</dbReference>
<proteinExistence type="predicted"/>
<dbReference type="SUPFAM" id="SSF53756">
    <property type="entry name" value="UDP-Glycosyltransferase/glycogen phosphorylase"/>
    <property type="match status" value="1"/>
</dbReference>